<evidence type="ECO:0000256" key="11">
    <source>
        <dbReference type="ARBA" id="ARBA00023128"/>
    </source>
</evidence>
<keyword evidence="5 13" id="KW-0444">Lipid biosynthesis</keyword>
<keyword evidence="12 13" id="KW-0275">Fatty acid biosynthesis</keyword>
<dbReference type="GO" id="GO:0000035">
    <property type="term" value="F:acyl binding"/>
    <property type="evidence" value="ECO:0007669"/>
    <property type="project" value="TreeGrafter"/>
</dbReference>
<keyword evidence="11" id="KW-0496">Mitochondrion</keyword>
<evidence type="ECO:0000313" key="15">
    <source>
        <dbReference type="EMBL" id="KIR42935.1"/>
    </source>
</evidence>
<name>A0A0D0VDI2_9TREE</name>
<dbReference type="InterPro" id="IPR036736">
    <property type="entry name" value="ACP-like_sf"/>
</dbReference>
<organism evidence="15 16">
    <name type="scientific">Cryptococcus deuterogattii Ram5</name>
    <dbReference type="NCBI Taxonomy" id="1296110"/>
    <lineage>
        <taxon>Eukaryota</taxon>
        <taxon>Fungi</taxon>
        <taxon>Dikarya</taxon>
        <taxon>Basidiomycota</taxon>
        <taxon>Agaricomycotina</taxon>
        <taxon>Tremellomycetes</taxon>
        <taxon>Tremellales</taxon>
        <taxon>Cryptococcaceae</taxon>
        <taxon>Cryptococcus</taxon>
        <taxon>Cryptococcus gattii species complex</taxon>
    </lineage>
</organism>
<keyword evidence="7" id="KW-0276">Fatty acid metabolism</keyword>
<dbReference type="GO" id="GO:0005739">
    <property type="term" value="C:mitochondrion"/>
    <property type="evidence" value="ECO:0007669"/>
    <property type="project" value="UniProtKB-SubCell"/>
</dbReference>
<comment type="function">
    <text evidence="13">Carrier of the growing fatty acid chain in fatty acid biosynthesis.</text>
</comment>
<keyword evidence="8" id="KW-0809">Transit peptide</keyword>
<dbReference type="PROSITE" id="PS50075">
    <property type="entry name" value="CARRIER"/>
    <property type="match status" value="1"/>
</dbReference>
<dbReference type="EMBL" id="KN847897">
    <property type="protein sequence ID" value="KIR42935.1"/>
    <property type="molecule type" value="Genomic_DNA"/>
</dbReference>
<dbReference type="Gene3D" id="1.10.1200.10">
    <property type="entry name" value="ACP-like"/>
    <property type="match status" value="1"/>
</dbReference>
<evidence type="ECO:0000259" key="14">
    <source>
        <dbReference type="PROSITE" id="PS50075"/>
    </source>
</evidence>
<evidence type="ECO:0000256" key="3">
    <source>
        <dbReference type="ARBA" id="ARBA00022448"/>
    </source>
</evidence>
<protein>
    <recommendedName>
        <fullName evidence="13">Acyl carrier protein</fullName>
    </recommendedName>
</protein>
<keyword evidence="16" id="KW-1185">Reference proteome</keyword>
<evidence type="ECO:0000313" key="16">
    <source>
        <dbReference type="Proteomes" id="UP000053392"/>
    </source>
</evidence>
<dbReference type="OrthoDB" id="448946at2759"/>
<keyword evidence="3" id="KW-0813">Transport</keyword>
<dbReference type="Proteomes" id="UP000053392">
    <property type="component" value="Unassembled WGS sequence"/>
</dbReference>
<keyword evidence="9" id="KW-0249">Electron transport</keyword>
<dbReference type="InterPro" id="IPR003231">
    <property type="entry name" value="ACP"/>
</dbReference>
<evidence type="ECO:0000256" key="8">
    <source>
        <dbReference type="ARBA" id="ARBA00022946"/>
    </source>
</evidence>
<evidence type="ECO:0000256" key="4">
    <source>
        <dbReference type="ARBA" id="ARBA00022450"/>
    </source>
</evidence>
<dbReference type="HAMAP" id="MF_01217">
    <property type="entry name" value="Acyl_carrier"/>
    <property type="match status" value="1"/>
</dbReference>
<sequence length="142" mass="15983">MYRFIPVVRSTLPQCARHSIAIPSRPKPLKLLGKTLFMRSFAVGPPEPLALTKDEISDMLLRVLNQFKQIDSSKLTGNASFISDLGFDSLDHSELIMSIEETFDIDIADNDICELDSMDRTVDYVAKRDVLSKKSNNRNVHG</sequence>
<reference evidence="15 16" key="1">
    <citation type="submission" date="2015-01" db="EMBL/GenBank/DDBJ databases">
        <title>The Genome Sequence of Cryptococcus gattii Ram5.</title>
        <authorList>
            <consortium name="The Broad Institute Genomics Platform"/>
            <person name="Cuomo C."/>
            <person name="Litvintseva A."/>
            <person name="Chen Y."/>
            <person name="Heitman J."/>
            <person name="Sun S."/>
            <person name="Springer D."/>
            <person name="Dromer F."/>
            <person name="Young S."/>
            <person name="Zeng Q."/>
            <person name="Gargeya S."/>
            <person name="Abouelleil A."/>
            <person name="Alvarado L."/>
            <person name="Chapman S.B."/>
            <person name="Gainer-Dewar J."/>
            <person name="Goldberg J."/>
            <person name="Griggs A."/>
            <person name="Gujja S."/>
            <person name="Hansen M."/>
            <person name="Howarth C."/>
            <person name="Imamovic A."/>
            <person name="Larimer J."/>
            <person name="Murphy C."/>
            <person name="Naylor J."/>
            <person name="Pearson M."/>
            <person name="Priest M."/>
            <person name="Roberts A."/>
            <person name="Saif S."/>
            <person name="Shea T."/>
            <person name="Sykes S."/>
            <person name="Wortman J."/>
            <person name="Nusbaum C."/>
            <person name="Birren B."/>
        </authorList>
    </citation>
    <scope>NUCLEOTIDE SEQUENCE [LARGE SCALE GENOMIC DNA]</scope>
    <source>
        <strain evidence="15 16">Ram5</strain>
    </source>
</reference>
<evidence type="ECO:0000256" key="12">
    <source>
        <dbReference type="ARBA" id="ARBA00023160"/>
    </source>
</evidence>
<keyword evidence="4 13" id="KW-0596">Phosphopantetheine</keyword>
<evidence type="ECO:0000256" key="5">
    <source>
        <dbReference type="ARBA" id="ARBA00022516"/>
    </source>
</evidence>
<proteinExistence type="inferred from homology"/>
<gene>
    <name evidence="15" type="ORF">I313_01142</name>
</gene>
<feature type="domain" description="Carrier" evidence="14">
    <location>
        <begin position="54"/>
        <end position="129"/>
    </location>
</feature>
<evidence type="ECO:0000256" key="9">
    <source>
        <dbReference type="ARBA" id="ARBA00022982"/>
    </source>
</evidence>
<dbReference type="PANTHER" id="PTHR20863">
    <property type="entry name" value="ACYL CARRIER PROTEIN"/>
    <property type="match status" value="1"/>
</dbReference>
<dbReference type="HOGENOM" id="CLU_108696_0_0_1"/>
<evidence type="ECO:0000256" key="7">
    <source>
        <dbReference type="ARBA" id="ARBA00022832"/>
    </source>
</evidence>
<dbReference type="GO" id="GO:0000036">
    <property type="term" value="F:acyl carrier activity"/>
    <property type="evidence" value="ECO:0007669"/>
    <property type="project" value="TreeGrafter"/>
</dbReference>
<evidence type="ECO:0000256" key="10">
    <source>
        <dbReference type="ARBA" id="ARBA00023098"/>
    </source>
</evidence>
<evidence type="ECO:0000256" key="13">
    <source>
        <dbReference type="RuleBase" id="RU000722"/>
    </source>
</evidence>
<dbReference type="InterPro" id="IPR009081">
    <property type="entry name" value="PP-bd_ACP"/>
</dbReference>
<evidence type="ECO:0000256" key="6">
    <source>
        <dbReference type="ARBA" id="ARBA00022553"/>
    </source>
</evidence>
<dbReference type="PANTHER" id="PTHR20863:SF28">
    <property type="entry name" value="ACYL CARRIER PROTEIN, MITOCHONDRIAL"/>
    <property type="match status" value="1"/>
</dbReference>
<keyword evidence="6" id="KW-0597">Phosphoprotein</keyword>
<evidence type="ECO:0000256" key="1">
    <source>
        <dbReference type="ARBA" id="ARBA00004173"/>
    </source>
</evidence>
<comment type="similarity">
    <text evidence="2">Belongs to the acyl carrier protein (ACP) family.</text>
</comment>
<dbReference type="SUPFAM" id="SSF47336">
    <property type="entry name" value="ACP-like"/>
    <property type="match status" value="1"/>
</dbReference>
<keyword evidence="10" id="KW-0443">Lipid metabolism</keyword>
<dbReference type="Pfam" id="PF00550">
    <property type="entry name" value="PP-binding"/>
    <property type="match status" value="1"/>
</dbReference>
<dbReference type="AlphaFoldDB" id="A0A0D0VDI2"/>
<comment type="subcellular location">
    <subcellularLocation>
        <location evidence="1">Mitochondrion</location>
    </subcellularLocation>
</comment>
<accession>A0A0D0VDI2</accession>
<evidence type="ECO:0000256" key="2">
    <source>
        <dbReference type="ARBA" id="ARBA00010930"/>
    </source>
</evidence>